<evidence type="ECO:0000256" key="2">
    <source>
        <dbReference type="SAM" id="Phobius"/>
    </source>
</evidence>
<keyword evidence="2" id="KW-0812">Transmembrane</keyword>
<accession>A0A517YYQ4</accession>
<proteinExistence type="predicted"/>
<dbReference type="Pfam" id="PF07963">
    <property type="entry name" value="N_methyl"/>
    <property type="match status" value="1"/>
</dbReference>
<gene>
    <name evidence="3" type="ORF">KS4_34450</name>
</gene>
<keyword evidence="1" id="KW-0488">Methylation</keyword>
<evidence type="ECO:0000256" key="1">
    <source>
        <dbReference type="ARBA" id="ARBA00022481"/>
    </source>
</evidence>
<evidence type="ECO:0008006" key="5">
    <source>
        <dbReference type="Google" id="ProtNLM"/>
    </source>
</evidence>
<dbReference type="AlphaFoldDB" id="A0A517YYQ4"/>
<evidence type="ECO:0000313" key="3">
    <source>
        <dbReference type="EMBL" id="QDU35364.1"/>
    </source>
</evidence>
<dbReference type="NCBIfam" id="TIGR02532">
    <property type="entry name" value="IV_pilin_GFxxxE"/>
    <property type="match status" value="1"/>
</dbReference>
<dbReference type="KEGG" id="pcor:KS4_34450"/>
<dbReference type="PRINTS" id="PR00813">
    <property type="entry name" value="BCTERIALGSPG"/>
</dbReference>
<sequence length="371" mass="40729">MRGNLCDLCMQNVHVRCIPHKEKHGELSPRSPHRYSRYITKKRIDRFHKNVNMTFMTSCFPDMKRQRQENIEQLAKKGRVLMRSNHMIQRGGFTLIELLVVISIIALLIGVLLPALGAAKKAAERASCLSNIRQLSIAANAYSATNRDLAIPSYNMVGNGASDTLIDGWGPILDKGGYVPGSNELYTTAFTCPSALDVAGMVSGQTTNTDDPMGWMAWPNRRSGSGSGNVAMTIPAKGYHKIIKVAYWINGDNPIGKDKIFEQSQYYTCSVGYTNQSTGETMMPVPLVTYRRPSDLVMLADGVYSGKHSKARIGTEKSRIGYRHNGDPASANAAFADGHAESINGDVFPTGVRSLDEATGANYTIFAKPKW</sequence>
<dbReference type="Gene3D" id="3.30.700.10">
    <property type="entry name" value="Glycoprotein, Type 4 Pilin"/>
    <property type="match status" value="1"/>
</dbReference>
<dbReference type="PROSITE" id="PS00409">
    <property type="entry name" value="PROKAR_NTER_METHYL"/>
    <property type="match status" value="1"/>
</dbReference>
<dbReference type="PANTHER" id="PTHR30093:SF2">
    <property type="entry name" value="TYPE II SECRETION SYSTEM PROTEIN H"/>
    <property type="match status" value="1"/>
</dbReference>
<dbReference type="InterPro" id="IPR000983">
    <property type="entry name" value="Bac_GSPG_pilin"/>
</dbReference>
<dbReference type="InterPro" id="IPR045584">
    <property type="entry name" value="Pilin-like"/>
</dbReference>
<name>A0A517YYQ4_9BACT</name>
<protein>
    <recommendedName>
        <fullName evidence="5">Prepilin-type N-terminal cleavage/methylation domain-containing protein</fullName>
    </recommendedName>
</protein>
<organism evidence="3 4">
    <name type="scientific">Poriferisphaera corsica</name>
    <dbReference type="NCBI Taxonomy" id="2528020"/>
    <lineage>
        <taxon>Bacteria</taxon>
        <taxon>Pseudomonadati</taxon>
        <taxon>Planctomycetota</taxon>
        <taxon>Phycisphaerae</taxon>
        <taxon>Phycisphaerales</taxon>
        <taxon>Phycisphaeraceae</taxon>
        <taxon>Poriferisphaera</taxon>
    </lineage>
</organism>
<dbReference type="PANTHER" id="PTHR30093">
    <property type="entry name" value="GENERAL SECRETION PATHWAY PROTEIN G"/>
    <property type="match status" value="1"/>
</dbReference>
<reference evidence="3 4" key="1">
    <citation type="submission" date="2019-02" db="EMBL/GenBank/DDBJ databases">
        <title>Deep-cultivation of Planctomycetes and their phenomic and genomic characterization uncovers novel biology.</title>
        <authorList>
            <person name="Wiegand S."/>
            <person name="Jogler M."/>
            <person name="Boedeker C."/>
            <person name="Pinto D."/>
            <person name="Vollmers J."/>
            <person name="Rivas-Marin E."/>
            <person name="Kohn T."/>
            <person name="Peeters S.H."/>
            <person name="Heuer A."/>
            <person name="Rast P."/>
            <person name="Oberbeckmann S."/>
            <person name="Bunk B."/>
            <person name="Jeske O."/>
            <person name="Meyerdierks A."/>
            <person name="Storesund J.E."/>
            <person name="Kallscheuer N."/>
            <person name="Luecker S."/>
            <person name="Lage O.M."/>
            <person name="Pohl T."/>
            <person name="Merkel B.J."/>
            <person name="Hornburger P."/>
            <person name="Mueller R.-W."/>
            <person name="Bruemmer F."/>
            <person name="Labrenz M."/>
            <person name="Spormann A.M."/>
            <person name="Op den Camp H."/>
            <person name="Overmann J."/>
            <person name="Amann R."/>
            <person name="Jetten M.S.M."/>
            <person name="Mascher T."/>
            <person name="Medema M.H."/>
            <person name="Devos D.P."/>
            <person name="Kaster A.-K."/>
            <person name="Ovreas L."/>
            <person name="Rohde M."/>
            <person name="Galperin M.Y."/>
            <person name="Jogler C."/>
        </authorList>
    </citation>
    <scope>NUCLEOTIDE SEQUENCE [LARGE SCALE GENOMIC DNA]</scope>
    <source>
        <strain evidence="3 4">KS4</strain>
    </source>
</reference>
<dbReference type="SUPFAM" id="SSF54523">
    <property type="entry name" value="Pili subunits"/>
    <property type="match status" value="1"/>
</dbReference>
<dbReference type="InterPro" id="IPR012902">
    <property type="entry name" value="N_methyl_site"/>
</dbReference>
<dbReference type="EMBL" id="CP036425">
    <property type="protein sequence ID" value="QDU35364.1"/>
    <property type="molecule type" value="Genomic_DNA"/>
</dbReference>
<evidence type="ECO:0000313" key="4">
    <source>
        <dbReference type="Proteomes" id="UP000317369"/>
    </source>
</evidence>
<dbReference type="GO" id="GO:0015628">
    <property type="term" value="P:protein secretion by the type II secretion system"/>
    <property type="evidence" value="ECO:0007669"/>
    <property type="project" value="InterPro"/>
</dbReference>
<keyword evidence="4" id="KW-1185">Reference proteome</keyword>
<dbReference type="GO" id="GO:0015627">
    <property type="term" value="C:type II protein secretion system complex"/>
    <property type="evidence" value="ECO:0007669"/>
    <property type="project" value="InterPro"/>
</dbReference>
<dbReference type="Proteomes" id="UP000317369">
    <property type="component" value="Chromosome"/>
</dbReference>
<keyword evidence="2" id="KW-1133">Transmembrane helix</keyword>
<keyword evidence="2" id="KW-0472">Membrane</keyword>
<feature type="transmembrane region" description="Helical" evidence="2">
    <location>
        <begin position="92"/>
        <end position="116"/>
    </location>
</feature>